<dbReference type="CDD" id="cd01144">
    <property type="entry name" value="BtuF"/>
    <property type="match status" value="1"/>
</dbReference>
<dbReference type="STRING" id="745820.SAMN04488053_101512"/>
<accession>A0A1H0AJE4</accession>
<dbReference type="InterPro" id="IPR002491">
    <property type="entry name" value="ABC_transptr_periplasmic_BD"/>
</dbReference>
<comment type="similarity">
    <text evidence="1">Belongs to the bacterial solute-binding protein 8 family.</text>
</comment>
<dbReference type="AlphaFoldDB" id="A0A1H0AJE4"/>
<gene>
    <name evidence="3" type="ORF">SAMN04488053_101512</name>
</gene>
<dbReference type="OrthoDB" id="9787772at2"/>
<dbReference type="EMBL" id="FNIL01000001">
    <property type="protein sequence ID" value="SDN33599.1"/>
    <property type="molecule type" value="Genomic_DNA"/>
</dbReference>
<dbReference type="RefSeq" id="WP_090840267.1">
    <property type="nucleotide sequence ID" value="NZ_FNIL01000001.1"/>
</dbReference>
<evidence type="ECO:0000259" key="2">
    <source>
        <dbReference type="PROSITE" id="PS50983"/>
    </source>
</evidence>
<dbReference type="Pfam" id="PF01497">
    <property type="entry name" value="Peripla_BP_2"/>
    <property type="match status" value="1"/>
</dbReference>
<dbReference type="Gene3D" id="3.40.50.1980">
    <property type="entry name" value="Nitrogenase molybdenum iron protein domain"/>
    <property type="match status" value="2"/>
</dbReference>
<dbReference type="InterPro" id="IPR050902">
    <property type="entry name" value="ABC_Transporter_SBP"/>
</dbReference>
<feature type="domain" description="Fe/B12 periplasmic-binding" evidence="2">
    <location>
        <begin position="2"/>
        <end position="262"/>
    </location>
</feature>
<evidence type="ECO:0000313" key="3">
    <source>
        <dbReference type="EMBL" id="SDN33599.1"/>
    </source>
</evidence>
<keyword evidence="4" id="KW-1185">Reference proteome</keyword>
<evidence type="ECO:0000256" key="1">
    <source>
        <dbReference type="ARBA" id="ARBA00008814"/>
    </source>
</evidence>
<dbReference type="PANTHER" id="PTHR30535">
    <property type="entry name" value="VITAMIN B12-BINDING PROTEIN"/>
    <property type="match status" value="1"/>
</dbReference>
<reference evidence="4" key="1">
    <citation type="submission" date="2016-10" db="EMBL/GenBank/DDBJ databases">
        <authorList>
            <person name="Varghese N."/>
            <person name="Submissions S."/>
        </authorList>
    </citation>
    <scope>NUCLEOTIDE SEQUENCE [LARGE SCALE GENOMIC DNA]</scope>
    <source>
        <strain evidence="4">CGMCC 1.10369</strain>
    </source>
</reference>
<evidence type="ECO:0000313" key="4">
    <source>
        <dbReference type="Proteomes" id="UP000198778"/>
    </source>
</evidence>
<dbReference type="SUPFAM" id="SSF53807">
    <property type="entry name" value="Helical backbone' metal receptor"/>
    <property type="match status" value="1"/>
</dbReference>
<organism evidence="3 4">
    <name type="scientific">Alkalicoccus daliensis</name>
    <dbReference type="NCBI Taxonomy" id="745820"/>
    <lineage>
        <taxon>Bacteria</taxon>
        <taxon>Bacillati</taxon>
        <taxon>Bacillota</taxon>
        <taxon>Bacilli</taxon>
        <taxon>Bacillales</taxon>
        <taxon>Bacillaceae</taxon>
        <taxon>Alkalicoccus</taxon>
    </lineage>
</organism>
<proteinExistence type="inferred from homology"/>
<dbReference type="PROSITE" id="PS50983">
    <property type="entry name" value="FE_B12_PBP"/>
    <property type="match status" value="1"/>
</dbReference>
<protein>
    <submittedName>
        <fullName evidence="3">Iron complex transport system substrate-binding protein</fullName>
    </submittedName>
</protein>
<dbReference type="Proteomes" id="UP000198778">
    <property type="component" value="Unassembled WGS sequence"/>
</dbReference>
<name>A0A1H0AJE4_9BACI</name>
<sequence length="272" mass="30873">MRIISICPSNTELLTYAGLIDQVVAVDDFSDWPDAVNQLPRLGPDLRIDMDKVEALQPDLVYASLSVPGMEKNIEKLAERGIPYTVVDNPKSLGQIGEVLKTICSEAGKRDRGIELQERFNQFLDHYRNLSKKVKEPKTVYWEWWPKPIFTPGATNWLSEMSELSGAVNVFASEDVSSVKTDWEAVIHKNPEVIFIAWVGVQKEKVNTKVVLKRSGAEKMEAVLKKELYILDEPFYCRPSPRLLIGLAEAAYILHPEIFPAPTRKEDEILYL</sequence>
<dbReference type="PANTHER" id="PTHR30535:SF34">
    <property type="entry name" value="MOLYBDATE-BINDING PROTEIN MOLA"/>
    <property type="match status" value="1"/>
</dbReference>